<dbReference type="AlphaFoldDB" id="A0A9P4QTP9"/>
<feature type="compositionally biased region" description="Polar residues" evidence="1">
    <location>
        <begin position="247"/>
        <end position="259"/>
    </location>
</feature>
<evidence type="ECO:0000256" key="1">
    <source>
        <dbReference type="SAM" id="MobiDB-lite"/>
    </source>
</evidence>
<protein>
    <submittedName>
        <fullName evidence="3">Uncharacterized protein</fullName>
    </submittedName>
</protein>
<keyword evidence="2" id="KW-0812">Transmembrane</keyword>
<dbReference type="Proteomes" id="UP000799444">
    <property type="component" value="Unassembled WGS sequence"/>
</dbReference>
<feature type="compositionally biased region" description="Basic and acidic residues" evidence="1">
    <location>
        <begin position="10"/>
        <end position="20"/>
    </location>
</feature>
<dbReference type="EMBL" id="ML996206">
    <property type="protein sequence ID" value="KAF2730909.1"/>
    <property type="molecule type" value="Genomic_DNA"/>
</dbReference>
<organism evidence="3 4">
    <name type="scientific">Polyplosphaeria fusca</name>
    <dbReference type="NCBI Taxonomy" id="682080"/>
    <lineage>
        <taxon>Eukaryota</taxon>
        <taxon>Fungi</taxon>
        <taxon>Dikarya</taxon>
        <taxon>Ascomycota</taxon>
        <taxon>Pezizomycotina</taxon>
        <taxon>Dothideomycetes</taxon>
        <taxon>Pleosporomycetidae</taxon>
        <taxon>Pleosporales</taxon>
        <taxon>Tetraplosphaeriaceae</taxon>
        <taxon>Polyplosphaeria</taxon>
    </lineage>
</organism>
<accession>A0A9P4QTP9</accession>
<feature type="compositionally biased region" description="Basic residues" evidence="1">
    <location>
        <begin position="24"/>
        <end position="38"/>
    </location>
</feature>
<feature type="region of interest" description="Disordered" evidence="1">
    <location>
        <begin position="227"/>
        <end position="270"/>
    </location>
</feature>
<name>A0A9P4QTP9_9PLEO</name>
<comment type="caution">
    <text evidence="3">The sequence shown here is derived from an EMBL/GenBank/DDBJ whole genome shotgun (WGS) entry which is preliminary data.</text>
</comment>
<sequence length="270" mass="30577">MDSAPLVRPDAPDNRNRRSENSLAHRHLPPRPLARCRSRTFALPRGTTSSTLKSSRHTHHNAMTAAKIRPHIRLSELFKSPKPSPGQSPVSRRPILITVNFFVRLHPSTSSHHRSANPHVYVTSPVSPFWQQSLHDAPMWSEAEGHISRRAVPNGTIAPHGAKCFALALGTLSVYVIIRYLYFCMYRERLRFDYEQFSMVQQIRANEKAKEFGNLEKLRNYLDPLEAPECEPSEASPPVSHKVVSPRASSYKSRVSRPNRNGDRLSHTGP</sequence>
<feature type="region of interest" description="Disordered" evidence="1">
    <location>
        <begin position="1"/>
        <end position="59"/>
    </location>
</feature>
<keyword evidence="2" id="KW-0472">Membrane</keyword>
<keyword evidence="2" id="KW-1133">Transmembrane helix</keyword>
<proteinExistence type="predicted"/>
<gene>
    <name evidence="3" type="ORF">EJ04DRAFT_555059</name>
</gene>
<evidence type="ECO:0000313" key="4">
    <source>
        <dbReference type="Proteomes" id="UP000799444"/>
    </source>
</evidence>
<evidence type="ECO:0000313" key="3">
    <source>
        <dbReference type="EMBL" id="KAF2730909.1"/>
    </source>
</evidence>
<reference evidence="3" key="1">
    <citation type="journal article" date="2020" name="Stud. Mycol.">
        <title>101 Dothideomycetes genomes: a test case for predicting lifestyles and emergence of pathogens.</title>
        <authorList>
            <person name="Haridas S."/>
            <person name="Albert R."/>
            <person name="Binder M."/>
            <person name="Bloem J."/>
            <person name="Labutti K."/>
            <person name="Salamov A."/>
            <person name="Andreopoulos B."/>
            <person name="Baker S."/>
            <person name="Barry K."/>
            <person name="Bills G."/>
            <person name="Bluhm B."/>
            <person name="Cannon C."/>
            <person name="Castanera R."/>
            <person name="Culley D."/>
            <person name="Daum C."/>
            <person name="Ezra D."/>
            <person name="Gonzalez J."/>
            <person name="Henrissat B."/>
            <person name="Kuo A."/>
            <person name="Liang C."/>
            <person name="Lipzen A."/>
            <person name="Lutzoni F."/>
            <person name="Magnuson J."/>
            <person name="Mondo S."/>
            <person name="Nolan M."/>
            <person name="Ohm R."/>
            <person name="Pangilinan J."/>
            <person name="Park H.-J."/>
            <person name="Ramirez L."/>
            <person name="Alfaro M."/>
            <person name="Sun H."/>
            <person name="Tritt A."/>
            <person name="Yoshinaga Y."/>
            <person name="Zwiers L.-H."/>
            <person name="Turgeon B."/>
            <person name="Goodwin S."/>
            <person name="Spatafora J."/>
            <person name="Crous P."/>
            <person name="Grigoriev I."/>
        </authorList>
    </citation>
    <scope>NUCLEOTIDE SEQUENCE</scope>
    <source>
        <strain evidence="3">CBS 125425</strain>
    </source>
</reference>
<evidence type="ECO:0000256" key="2">
    <source>
        <dbReference type="SAM" id="Phobius"/>
    </source>
</evidence>
<feature type="transmembrane region" description="Helical" evidence="2">
    <location>
        <begin position="165"/>
        <end position="182"/>
    </location>
</feature>
<keyword evidence="4" id="KW-1185">Reference proteome</keyword>
<feature type="compositionally biased region" description="Basic and acidic residues" evidence="1">
    <location>
        <begin position="260"/>
        <end position="270"/>
    </location>
</feature>